<dbReference type="InterPro" id="IPR011251">
    <property type="entry name" value="Luciferase-like_dom"/>
</dbReference>
<dbReference type="EMBL" id="CP022753">
    <property type="protein sequence ID" value="ASU82027.1"/>
    <property type="molecule type" value="Genomic_DNA"/>
</dbReference>
<sequence>MEIGMDRTTATTPTAASATATATPARTPANADPPPPLGLLEYLDLGDHRSVRAKRETAFEAALLAEQVGYQRLWLPEHHSTGVPSPNPLLLAGVLGSHTTRIRIGTAVTLIRVRDPHLTAEDVASAAFFCGDRLDVGFGRGDVAGSAADALAYLRKGGDATDEAIRTVVSVLDDGRDWIDPLDTPYERWLHGAGTRSAELAGEMGFNYCHALFFNVDVDACTRTLNSYRAAFPNGRTAVAAALVANDDPVIARTDSIRAGIKVNCAGTAEQCAAAVCKLLELTGADEVVITEMSRSADDHLRALKEIFGLVAERLGGRPRSAGPADRAATGGEER</sequence>
<dbReference type="Proteomes" id="UP000215005">
    <property type="component" value="Chromosome"/>
</dbReference>
<dbReference type="GO" id="GO:0016705">
    <property type="term" value="F:oxidoreductase activity, acting on paired donors, with incorporation or reduction of molecular oxygen"/>
    <property type="evidence" value="ECO:0007669"/>
    <property type="project" value="InterPro"/>
</dbReference>
<evidence type="ECO:0000313" key="3">
    <source>
        <dbReference type="EMBL" id="ASU82027.1"/>
    </source>
</evidence>
<keyword evidence="4" id="KW-1185">Reference proteome</keyword>
<gene>
    <name evidence="3" type="ORF">CDO52_03835</name>
</gene>
<dbReference type="SUPFAM" id="SSF51679">
    <property type="entry name" value="Bacterial luciferase-like"/>
    <property type="match status" value="1"/>
</dbReference>
<dbReference type="PANTHER" id="PTHR30137:SF6">
    <property type="entry name" value="LUCIFERASE-LIKE MONOOXYGENASE"/>
    <property type="match status" value="1"/>
</dbReference>
<dbReference type="PANTHER" id="PTHR30137">
    <property type="entry name" value="LUCIFERASE-LIKE MONOOXYGENASE"/>
    <property type="match status" value="1"/>
</dbReference>
<dbReference type="Gene3D" id="3.20.20.30">
    <property type="entry name" value="Luciferase-like domain"/>
    <property type="match status" value="1"/>
</dbReference>
<dbReference type="KEGG" id="ngv:CDO52_03835"/>
<organism evidence="3 4">
    <name type="scientific">Nocardiopsis gilva YIM 90087</name>
    <dbReference type="NCBI Taxonomy" id="1235441"/>
    <lineage>
        <taxon>Bacteria</taxon>
        <taxon>Bacillati</taxon>
        <taxon>Actinomycetota</taxon>
        <taxon>Actinomycetes</taxon>
        <taxon>Streptosporangiales</taxon>
        <taxon>Nocardiopsidaceae</taxon>
        <taxon>Nocardiopsis</taxon>
    </lineage>
</organism>
<feature type="domain" description="Luciferase-like" evidence="2">
    <location>
        <begin position="56"/>
        <end position="251"/>
    </location>
</feature>
<evidence type="ECO:0000256" key="1">
    <source>
        <dbReference type="SAM" id="MobiDB-lite"/>
    </source>
</evidence>
<protein>
    <submittedName>
        <fullName evidence="3">LLM class flavin-dependent oxidoreductase</fullName>
    </submittedName>
</protein>
<evidence type="ECO:0000313" key="4">
    <source>
        <dbReference type="Proteomes" id="UP000215005"/>
    </source>
</evidence>
<feature type="region of interest" description="Disordered" evidence="1">
    <location>
        <begin position="1"/>
        <end position="38"/>
    </location>
</feature>
<accession>A0A223S1S6</accession>
<dbReference type="InterPro" id="IPR036661">
    <property type="entry name" value="Luciferase-like_sf"/>
</dbReference>
<dbReference type="AlphaFoldDB" id="A0A223S1S6"/>
<dbReference type="GO" id="GO:0005829">
    <property type="term" value="C:cytosol"/>
    <property type="evidence" value="ECO:0007669"/>
    <property type="project" value="TreeGrafter"/>
</dbReference>
<dbReference type="InterPro" id="IPR050766">
    <property type="entry name" value="Bact_Lucif_Oxidored"/>
</dbReference>
<evidence type="ECO:0000259" key="2">
    <source>
        <dbReference type="Pfam" id="PF00296"/>
    </source>
</evidence>
<feature type="compositionally biased region" description="Low complexity" evidence="1">
    <location>
        <begin position="8"/>
        <end position="30"/>
    </location>
</feature>
<proteinExistence type="predicted"/>
<dbReference type="Pfam" id="PF00296">
    <property type="entry name" value="Bac_luciferase"/>
    <property type="match status" value="1"/>
</dbReference>
<dbReference type="OrthoDB" id="5241801at2"/>
<name>A0A223S1S6_9ACTN</name>
<reference evidence="3 4" key="1">
    <citation type="submission" date="2017-08" db="EMBL/GenBank/DDBJ databases">
        <title>The complete genome sequence of Nocardiopsis gilva YIM 90087.</title>
        <authorList>
            <person name="Yin M."/>
            <person name="Tang S."/>
        </authorList>
    </citation>
    <scope>NUCLEOTIDE SEQUENCE [LARGE SCALE GENOMIC DNA]</scope>
    <source>
        <strain evidence="3 4">YIM 90087</strain>
    </source>
</reference>